<organism evidence="1 2">
    <name type="scientific">Clostridium haemolyticum NCTC 9693</name>
    <dbReference type="NCBI Taxonomy" id="1443114"/>
    <lineage>
        <taxon>Bacteria</taxon>
        <taxon>Bacillati</taxon>
        <taxon>Bacillota</taxon>
        <taxon>Clostridia</taxon>
        <taxon>Eubacteriales</taxon>
        <taxon>Clostridiaceae</taxon>
        <taxon>Clostridium</taxon>
    </lineage>
</organism>
<sequence length="100" mass="11957">MQCKLCKKSTKSFYYLRDYSGLKYHVCEKCFKNLQKIKEIDENFICSNNILLSSDICLYFRETIGKWKQSTFAYKKALLGKVDNIRSINTAHHFYKNIMY</sequence>
<protein>
    <submittedName>
        <fullName evidence="1">Uncharacterized protein</fullName>
    </submittedName>
</protein>
<evidence type="ECO:0000313" key="1">
    <source>
        <dbReference type="EMBL" id="KEI14149.1"/>
    </source>
</evidence>
<gene>
    <name evidence="1" type="ORF">Z960_p0156</name>
</gene>
<geneLocation type="plasmid" evidence="1 2">
    <name>p1Ch9693</name>
</geneLocation>
<keyword evidence="2" id="KW-1185">Reference proteome</keyword>
<comment type="caution">
    <text evidence="1">The sequence shown here is derived from an EMBL/GenBank/DDBJ whole genome shotgun (WGS) entry which is preliminary data.</text>
</comment>
<keyword evidence="1" id="KW-0614">Plasmid</keyword>
<name>A0ABR4TEC1_CLOHA</name>
<evidence type="ECO:0000313" key="2">
    <source>
        <dbReference type="Proteomes" id="UP000027937"/>
    </source>
</evidence>
<dbReference type="RefSeq" id="WP_039230770.1">
    <property type="nucleotide sequence ID" value="NZ_CM003349.1"/>
</dbReference>
<reference evidence="2" key="1">
    <citation type="journal article" date="2014" name="PLoS ONE">
        <title>Plasmidome interchange between Clostridium botulinum, Clostridium novyi and Clostridium haemolyticum converts strains of independent lineages into distinctly different pathogens.</title>
        <authorList>
            <person name="Skarin H."/>
            <person name="Segerman B."/>
        </authorList>
    </citation>
    <scope>NUCLEOTIDE SEQUENCE [LARGE SCALE GENOMIC DNA]</scope>
    <source>
        <strain evidence="2">NCTC 9693</strain>
    </source>
</reference>
<dbReference type="Proteomes" id="UP000027937">
    <property type="component" value="Plasmid p1Ch9693"/>
</dbReference>
<dbReference type="EMBL" id="JENX01000125">
    <property type="protein sequence ID" value="KEI14149.1"/>
    <property type="molecule type" value="Genomic_DNA"/>
</dbReference>
<proteinExistence type="predicted"/>
<accession>A0ABR4TEC1</accession>